<evidence type="ECO:0000313" key="2">
    <source>
        <dbReference type="EMBL" id="CDU24037.1"/>
    </source>
</evidence>
<feature type="compositionally biased region" description="Low complexity" evidence="1">
    <location>
        <begin position="30"/>
        <end position="46"/>
    </location>
</feature>
<sequence>MNEYENQHICTICAEFRPRDSTEEQYIGMSRSTARASTRAASSKTKQVQTQEMCRSLGMDATSSAKGVLVDNLLLYHRTQRLPLQALNNPELQKLCLALDVVVPGRKFDHKLMFKRLSAAERERYLSTAPTRKEMLEHLELELHSIFVPPGLLDDGSCWEVGSEFEADDPMPTKHEAFRMALRAGADPDPKASLQELKRATREALKKPNWHVCSLERNVAKPVAEVRTAGHYKGVTPMTRSVDTLNPEQQGLKGIGRYGLVTKSKSLSRYNYDRGQHFQHQIQHLERLRPSLSFCWICDTWYTPSPDKDHDLLCREDWLTASNEILCFEHFTKVFDPPAGAKNDTVTFYLSLTAPTHVNNRRDAFLYSIFTMLSKKDPKKRRGKGKDKCYLVRAAKYRCIVPNCVHESANFNGIVQHLVNLHRFPLIRRGREVVEAFELTKDLDICAHQPHSKDPKTLML</sequence>
<name>A0A127ZEI9_9BASI</name>
<accession>A0A127ZEI9</accession>
<evidence type="ECO:0000256" key="1">
    <source>
        <dbReference type="SAM" id="MobiDB-lite"/>
    </source>
</evidence>
<organism evidence="2">
    <name type="scientific">Sporisorium scitamineum</name>
    <dbReference type="NCBI Taxonomy" id="49012"/>
    <lineage>
        <taxon>Eukaryota</taxon>
        <taxon>Fungi</taxon>
        <taxon>Dikarya</taxon>
        <taxon>Basidiomycota</taxon>
        <taxon>Ustilaginomycotina</taxon>
        <taxon>Ustilaginomycetes</taxon>
        <taxon>Ustilaginales</taxon>
        <taxon>Ustilaginaceae</taxon>
        <taxon>Sporisorium</taxon>
    </lineage>
</organism>
<feature type="region of interest" description="Disordered" evidence="1">
    <location>
        <begin position="30"/>
        <end position="49"/>
    </location>
</feature>
<protein>
    <submittedName>
        <fullName evidence="2">Uncharacterized protein</fullName>
    </submittedName>
</protein>
<dbReference type="EMBL" id="LK056664">
    <property type="protein sequence ID" value="CDU24037.1"/>
    <property type="molecule type" value="Genomic_DNA"/>
</dbReference>
<gene>
    <name evidence="2" type="ORF">SPSC_02666</name>
</gene>
<reference evidence="2" key="1">
    <citation type="submission" date="2014-06" db="EMBL/GenBank/DDBJ databases">
        <authorList>
            <person name="Ju J."/>
            <person name="Zhang J."/>
        </authorList>
    </citation>
    <scope>NUCLEOTIDE SEQUENCE</scope>
    <source>
        <strain evidence="2">SscI8</strain>
    </source>
</reference>
<dbReference type="AlphaFoldDB" id="A0A127ZEI9"/>
<proteinExistence type="predicted"/>